<name>A0A2I1HCP1_9GLOM</name>
<comment type="caution">
    <text evidence="2">The sequence shown here is derived from an EMBL/GenBank/DDBJ whole genome shotgun (WGS) entry which is preliminary data.</text>
</comment>
<gene>
    <name evidence="2" type="ORF">RhiirA4_477065</name>
</gene>
<organism evidence="2 3">
    <name type="scientific">Rhizophagus irregularis</name>
    <dbReference type="NCBI Taxonomy" id="588596"/>
    <lineage>
        <taxon>Eukaryota</taxon>
        <taxon>Fungi</taxon>
        <taxon>Fungi incertae sedis</taxon>
        <taxon>Mucoromycota</taxon>
        <taxon>Glomeromycotina</taxon>
        <taxon>Glomeromycetes</taxon>
        <taxon>Glomerales</taxon>
        <taxon>Glomeraceae</taxon>
        <taxon>Rhizophagus</taxon>
    </lineage>
</organism>
<dbReference type="Proteomes" id="UP000234323">
    <property type="component" value="Unassembled WGS sequence"/>
</dbReference>
<dbReference type="EMBL" id="LLXI01002251">
    <property type="protein sequence ID" value="PKY56629.1"/>
    <property type="molecule type" value="Genomic_DNA"/>
</dbReference>
<feature type="domain" description="DNA-directed DNA polymerase family B exonuclease" evidence="1">
    <location>
        <begin position="14"/>
        <end position="90"/>
    </location>
</feature>
<dbReference type="GO" id="GO:0003676">
    <property type="term" value="F:nucleic acid binding"/>
    <property type="evidence" value="ECO:0007669"/>
    <property type="project" value="InterPro"/>
</dbReference>
<evidence type="ECO:0000259" key="1">
    <source>
        <dbReference type="Pfam" id="PF03104"/>
    </source>
</evidence>
<dbReference type="InterPro" id="IPR036397">
    <property type="entry name" value="RNaseH_sf"/>
</dbReference>
<accession>A0A2I1HCP1</accession>
<evidence type="ECO:0000313" key="2">
    <source>
        <dbReference type="EMBL" id="PKY56629.1"/>
    </source>
</evidence>
<feature type="non-terminal residue" evidence="2">
    <location>
        <position position="1"/>
    </location>
</feature>
<dbReference type="SUPFAM" id="SSF53098">
    <property type="entry name" value="Ribonuclease H-like"/>
    <property type="match status" value="1"/>
</dbReference>
<proteinExistence type="predicted"/>
<keyword evidence="3" id="KW-1185">Reference proteome</keyword>
<reference evidence="2 3" key="1">
    <citation type="submission" date="2015-10" db="EMBL/GenBank/DDBJ databases">
        <title>Genome analyses suggest a sexual origin of heterokaryosis in a supposedly ancient asexual fungus.</title>
        <authorList>
            <person name="Ropars J."/>
            <person name="Sedzielewska K."/>
            <person name="Noel J."/>
            <person name="Charron P."/>
            <person name="Farinelli L."/>
            <person name="Marton T."/>
            <person name="Kruger M."/>
            <person name="Pelin A."/>
            <person name="Brachmann A."/>
            <person name="Corradi N."/>
        </authorList>
    </citation>
    <scope>NUCLEOTIDE SEQUENCE [LARGE SCALE GENOMIC DNA]</scope>
    <source>
        <strain evidence="2 3">A4</strain>
    </source>
</reference>
<protein>
    <recommendedName>
        <fullName evidence="1">DNA-directed DNA polymerase family B exonuclease domain-containing protein</fullName>
    </recommendedName>
</protein>
<evidence type="ECO:0000313" key="3">
    <source>
        <dbReference type="Proteomes" id="UP000234323"/>
    </source>
</evidence>
<dbReference type="InterPro" id="IPR012337">
    <property type="entry name" value="RNaseH-like_sf"/>
</dbReference>
<sequence>ICLVDVETAPDPCRITVVCGNQTNLLKAFALCWKNLAPDIEVGFNVLQYDWRFIVEKVKKLEVLEWMFNQMPSSLEKITKWQYQYNAIKINDIPFHSKYLKIPHLQIEYGIILQKFTPAKYSVNLHDLQKITQQ</sequence>
<dbReference type="Gene3D" id="3.30.420.10">
    <property type="entry name" value="Ribonuclease H-like superfamily/Ribonuclease H"/>
    <property type="match status" value="1"/>
</dbReference>
<dbReference type="AlphaFoldDB" id="A0A2I1HCP1"/>
<dbReference type="Pfam" id="PF03104">
    <property type="entry name" value="DNA_pol_B_exo1"/>
    <property type="match status" value="1"/>
</dbReference>
<dbReference type="InterPro" id="IPR006133">
    <property type="entry name" value="DNA-dir_DNA_pol_B_exonuc"/>
</dbReference>